<feature type="compositionally biased region" description="Basic and acidic residues" evidence="1">
    <location>
        <begin position="69"/>
        <end position="78"/>
    </location>
</feature>
<evidence type="ECO:0000256" key="1">
    <source>
        <dbReference type="SAM" id="MobiDB-lite"/>
    </source>
</evidence>
<dbReference type="EMBL" id="VXIS01000124">
    <property type="protein sequence ID" value="KAA8902960.1"/>
    <property type="molecule type" value="Genomic_DNA"/>
</dbReference>
<proteinExistence type="predicted"/>
<feature type="compositionally biased region" description="Low complexity" evidence="1">
    <location>
        <begin position="38"/>
        <end position="47"/>
    </location>
</feature>
<reference evidence="2 3" key="1">
    <citation type="submission" date="2019-09" db="EMBL/GenBank/DDBJ databases">
        <title>Draft genome of the ectomycorrhizal ascomycete Sphaerosporella brunnea.</title>
        <authorList>
            <consortium name="DOE Joint Genome Institute"/>
            <person name="Benucci G.M."/>
            <person name="Marozzi G."/>
            <person name="Antonielli L."/>
            <person name="Sanchez S."/>
            <person name="Marco P."/>
            <person name="Wang X."/>
            <person name="Falini L.B."/>
            <person name="Barry K."/>
            <person name="Haridas S."/>
            <person name="Lipzen A."/>
            <person name="Labutti K."/>
            <person name="Grigoriev I.V."/>
            <person name="Murat C."/>
            <person name="Martin F."/>
            <person name="Albertini E."/>
            <person name="Donnini D."/>
            <person name="Bonito G."/>
        </authorList>
    </citation>
    <scope>NUCLEOTIDE SEQUENCE [LARGE SCALE GENOMIC DNA]</scope>
    <source>
        <strain evidence="2 3">Sb_GMNB300</strain>
    </source>
</reference>
<accession>A0A5J5ET30</accession>
<dbReference type="AlphaFoldDB" id="A0A5J5ET30"/>
<gene>
    <name evidence="2" type="ORF">FN846DRAFT_780360</name>
</gene>
<protein>
    <submittedName>
        <fullName evidence="2">Uncharacterized protein</fullName>
    </submittedName>
</protein>
<name>A0A5J5ET30_9PEZI</name>
<comment type="caution">
    <text evidence="2">The sequence shown here is derived from an EMBL/GenBank/DDBJ whole genome shotgun (WGS) entry which is preliminary data.</text>
</comment>
<sequence length="400" mass="44504">MPRSNRGPASSKAGAHTLLIPFALAALASAGLYFFSSESPPSSYPGSDSEHESRHSPSAYNKRRRSRRADRVHDHITEEDTDAFEESRREEEEFWKRRREGMMQYVKGAVEHFTGGEDNEDDLATARSAPAVGTTVPTASAVAASVPFSAVSGTVQQTSTQYNPSPRRKRPIVFVIKATKGDEIDGDFQEVIFPTRSLLSQFPRPLKLQNTNLWILIQSPHLDVPAVQSKPKREVKSTDTLTVQAPEPMMMPSPSLAAMRFAADDFNKSSYEIAREILPENCPKENIKPFTEAENMVPLIREINPDVAYIEEAVVDKEGKVVDEMLSGGWVQTVVVVIGGGEEDALADLLSDNEAIREGRGKWWGEQGAVKKRHGKRLGVVEMLSIEDDWRTRVEEVDRQ</sequence>
<feature type="region of interest" description="Disordered" evidence="1">
    <location>
        <begin position="38"/>
        <end position="89"/>
    </location>
</feature>
<dbReference type="Proteomes" id="UP000326924">
    <property type="component" value="Unassembled WGS sequence"/>
</dbReference>
<keyword evidence="3" id="KW-1185">Reference proteome</keyword>
<dbReference type="OrthoDB" id="5327700at2759"/>
<evidence type="ECO:0000313" key="3">
    <source>
        <dbReference type="Proteomes" id="UP000326924"/>
    </source>
</evidence>
<dbReference type="InParanoid" id="A0A5J5ET30"/>
<organism evidence="2 3">
    <name type="scientific">Sphaerosporella brunnea</name>
    <dbReference type="NCBI Taxonomy" id="1250544"/>
    <lineage>
        <taxon>Eukaryota</taxon>
        <taxon>Fungi</taxon>
        <taxon>Dikarya</taxon>
        <taxon>Ascomycota</taxon>
        <taxon>Pezizomycotina</taxon>
        <taxon>Pezizomycetes</taxon>
        <taxon>Pezizales</taxon>
        <taxon>Pyronemataceae</taxon>
        <taxon>Sphaerosporella</taxon>
    </lineage>
</organism>
<evidence type="ECO:0000313" key="2">
    <source>
        <dbReference type="EMBL" id="KAA8902960.1"/>
    </source>
</evidence>